<comment type="caution">
    <text evidence="4">The sequence shown here is derived from an EMBL/GenBank/DDBJ whole genome shotgun (WGS) entry which is preliminary data.</text>
</comment>
<keyword evidence="1" id="KW-0507">mRNA processing</keyword>
<evidence type="ECO:0000256" key="2">
    <source>
        <dbReference type="PROSITE-ProRule" id="PRU00047"/>
    </source>
</evidence>
<protein>
    <recommendedName>
        <fullName evidence="3">CCHC-type domain-containing protein</fullName>
    </recommendedName>
</protein>
<dbReference type="SUPFAM" id="SSF57756">
    <property type="entry name" value="Retrovirus zinc finger-like domains"/>
    <property type="match status" value="1"/>
</dbReference>
<sequence length="120" mass="14125">MNIQMRNYKLFTQMPGEPEHAVKFRCNQKCTLDEISNILQDVRTRTSIVEYSLYKGNIFREKHPFRVSKKDKPGYKMAEVTKKKNHCHNCGEEEHCVNNCPKEKAKVYAIQKASEEETQE</sequence>
<dbReference type="EMBL" id="AVOT02015303">
    <property type="protein sequence ID" value="MBW0499516.1"/>
    <property type="molecule type" value="Genomic_DNA"/>
</dbReference>
<dbReference type="Proteomes" id="UP000765509">
    <property type="component" value="Unassembled WGS sequence"/>
</dbReference>
<gene>
    <name evidence="4" type="ORF">O181_039231</name>
</gene>
<name>A0A9Q3D9C3_9BASI</name>
<keyword evidence="2" id="KW-0863">Zinc-finger</keyword>
<reference evidence="4" key="1">
    <citation type="submission" date="2021-03" db="EMBL/GenBank/DDBJ databases">
        <title>Draft genome sequence of rust myrtle Austropuccinia psidii MF-1, a brazilian biotype.</title>
        <authorList>
            <person name="Quecine M.C."/>
            <person name="Pachon D.M.R."/>
            <person name="Bonatelli M.L."/>
            <person name="Correr F.H."/>
            <person name="Franceschini L.M."/>
            <person name="Leite T.F."/>
            <person name="Margarido G.R.A."/>
            <person name="Almeida C.A."/>
            <person name="Ferrarezi J.A."/>
            <person name="Labate C.A."/>
        </authorList>
    </citation>
    <scope>NUCLEOTIDE SEQUENCE</scope>
    <source>
        <strain evidence="4">MF-1</strain>
    </source>
</reference>
<evidence type="ECO:0000256" key="1">
    <source>
        <dbReference type="ARBA" id="ARBA00022664"/>
    </source>
</evidence>
<accession>A0A9Q3D9C3</accession>
<proteinExistence type="predicted"/>
<organism evidence="4 5">
    <name type="scientific">Austropuccinia psidii MF-1</name>
    <dbReference type="NCBI Taxonomy" id="1389203"/>
    <lineage>
        <taxon>Eukaryota</taxon>
        <taxon>Fungi</taxon>
        <taxon>Dikarya</taxon>
        <taxon>Basidiomycota</taxon>
        <taxon>Pucciniomycotina</taxon>
        <taxon>Pucciniomycetes</taxon>
        <taxon>Pucciniales</taxon>
        <taxon>Sphaerophragmiaceae</taxon>
        <taxon>Austropuccinia</taxon>
    </lineage>
</organism>
<evidence type="ECO:0000313" key="5">
    <source>
        <dbReference type="Proteomes" id="UP000765509"/>
    </source>
</evidence>
<dbReference type="InterPro" id="IPR001878">
    <property type="entry name" value="Znf_CCHC"/>
</dbReference>
<keyword evidence="2" id="KW-0479">Metal-binding</keyword>
<dbReference type="GO" id="GO:0008270">
    <property type="term" value="F:zinc ion binding"/>
    <property type="evidence" value="ECO:0007669"/>
    <property type="project" value="UniProtKB-KW"/>
</dbReference>
<feature type="domain" description="CCHC-type" evidence="3">
    <location>
        <begin position="87"/>
        <end position="102"/>
    </location>
</feature>
<evidence type="ECO:0000259" key="3">
    <source>
        <dbReference type="PROSITE" id="PS50158"/>
    </source>
</evidence>
<dbReference type="GO" id="GO:0006397">
    <property type="term" value="P:mRNA processing"/>
    <property type="evidence" value="ECO:0007669"/>
    <property type="project" value="UniProtKB-KW"/>
</dbReference>
<keyword evidence="5" id="KW-1185">Reference proteome</keyword>
<evidence type="ECO:0000313" key="4">
    <source>
        <dbReference type="EMBL" id="MBW0499516.1"/>
    </source>
</evidence>
<dbReference type="GO" id="GO:0003676">
    <property type="term" value="F:nucleic acid binding"/>
    <property type="evidence" value="ECO:0007669"/>
    <property type="project" value="InterPro"/>
</dbReference>
<dbReference type="AlphaFoldDB" id="A0A9Q3D9C3"/>
<keyword evidence="2" id="KW-0862">Zinc</keyword>
<dbReference type="InterPro" id="IPR036875">
    <property type="entry name" value="Znf_CCHC_sf"/>
</dbReference>
<dbReference type="PROSITE" id="PS50158">
    <property type="entry name" value="ZF_CCHC"/>
    <property type="match status" value="1"/>
</dbReference>